<proteinExistence type="predicted"/>
<dbReference type="GO" id="GO:0005634">
    <property type="term" value="C:nucleus"/>
    <property type="evidence" value="ECO:0007669"/>
    <property type="project" value="TreeGrafter"/>
</dbReference>
<keyword evidence="1" id="KW-0812">Transmembrane</keyword>
<sequence>MKRLYQTIQQLDIFGQTITLNINKQSSYKTVFGGISSILIIAILIAFFFSNVMNFLNQTEIIFSLETKFSINPDDMILSQQNYMAAFSIDQGGYAINPYFNISIEQRQYIRDENGKQIKHVKYIPLEPCTLSHFNVLLNQSDLNFQEQYNHLDLSNWLCPKKDFEFKLSGTYSSQEFNFIKIIVNDCVQKNENETGWNPICASDQVKQQNLQMNGQFKFQIYQVNSIINPGQPQAYVSAYLDGEMYFTFVPKKMSRQANLFYRKYKFYNDQSLLPLENIHQEEVIVRQNSDYRDLTEIGRDTDNNYAVIYLRRSQFTEIVNRRFIQIGELLSYLGGFLQIMITGLGIFIIYYNKIQMQIELSNRLYNFKISSGNNNKNQQKVIKLSQISNQNVQQQPVDDSQNINLNDSLIDENQKKNYLKSAIIKQFHQLNKISLSLKLFLNQMTFGLLFNNNDSLFLNKAMQLLFIFYQFSNQVNLDLNIHHILYKIQEIQKLKQVLLRRSQIMLFNFTPKPLITLDVDYQLPNRMDFEDNLSDLINSNPSDQTENNLFSDLYQAYLEIKKELEEQSIPLCQFQLNSQLALELGPQMQEIFKNQELIENQEKVAFSVILKSVNE</sequence>
<dbReference type="OrthoDB" id="297833at2759"/>
<dbReference type="PANTHER" id="PTHR31398:SF0">
    <property type="entry name" value="MEIOTIC NUCLEAR DIVISION PROTEIN 1 HOMOLOG"/>
    <property type="match status" value="1"/>
</dbReference>
<gene>
    <name evidence="2" type="ORF">PPENT_87.1.T0710096</name>
</gene>
<comment type="caution">
    <text evidence="2">The sequence shown here is derived from an EMBL/GenBank/DDBJ whole genome shotgun (WGS) entry which is preliminary data.</text>
</comment>
<dbReference type="GO" id="GO:0007131">
    <property type="term" value="P:reciprocal meiotic recombination"/>
    <property type="evidence" value="ECO:0007669"/>
    <property type="project" value="TreeGrafter"/>
</dbReference>
<keyword evidence="1" id="KW-1133">Transmembrane helix</keyword>
<dbReference type="Proteomes" id="UP000689195">
    <property type="component" value="Unassembled WGS sequence"/>
</dbReference>
<feature type="transmembrane region" description="Helical" evidence="1">
    <location>
        <begin position="330"/>
        <end position="352"/>
    </location>
</feature>
<dbReference type="AlphaFoldDB" id="A0A8S1VTN0"/>
<organism evidence="2 3">
    <name type="scientific">Paramecium pentaurelia</name>
    <dbReference type="NCBI Taxonomy" id="43138"/>
    <lineage>
        <taxon>Eukaryota</taxon>
        <taxon>Sar</taxon>
        <taxon>Alveolata</taxon>
        <taxon>Ciliophora</taxon>
        <taxon>Intramacronucleata</taxon>
        <taxon>Oligohymenophorea</taxon>
        <taxon>Peniculida</taxon>
        <taxon>Parameciidae</taxon>
        <taxon>Paramecium</taxon>
    </lineage>
</organism>
<protein>
    <recommendedName>
        <fullName evidence="4">Transmembrane protein</fullName>
    </recommendedName>
</protein>
<accession>A0A8S1VTN0</accession>
<name>A0A8S1VTN0_9CILI</name>
<evidence type="ECO:0008006" key="4">
    <source>
        <dbReference type="Google" id="ProtNLM"/>
    </source>
</evidence>
<evidence type="ECO:0000313" key="2">
    <source>
        <dbReference type="EMBL" id="CAD8179139.1"/>
    </source>
</evidence>
<dbReference type="PANTHER" id="PTHR31398">
    <property type="entry name" value="MEIOTIC NUCLEAR DIVISION PROTEIN 1 HOMOLOG"/>
    <property type="match status" value="1"/>
</dbReference>
<dbReference type="EMBL" id="CAJJDO010000071">
    <property type="protein sequence ID" value="CAD8179139.1"/>
    <property type="molecule type" value="Genomic_DNA"/>
</dbReference>
<reference evidence="2" key="1">
    <citation type="submission" date="2021-01" db="EMBL/GenBank/DDBJ databases">
        <authorList>
            <consortium name="Genoscope - CEA"/>
            <person name="William W."/>
        </authorList>
    </citation>
    <scope>NUCLEOTIDE SEQUENCE</scope>
</reference>
<keyword evidence="1" id="KW-0472">Membrane</keyword>
<evidence type="ECO:0000256" key="1">
    <source>
        <dbReference type="SAM" id="Phobius"/>
    </source>
</evidence>
<keyword evidence="3" id="KW-1185">Reference proteome</keyword>
<feature type="transmembrane region" description="Helical" evidence="1">
    <location>
        <begin position="30"/>
        <end position="49"/>
    </location>
</feature>
<evidence type="ECO:0000313" key="3">
    <source>
        <dbReference type="Proteomes" id="UP000689195"/>
    </source>
</evidence>